<proteinExistence type="predicted"/>
<evidence type="ECO:0008006" key="12">
    <source>
        <dbReference type="Google" id="ProtNLM"/>
    </source>
</evidence>
<evidence type="ECO:0000259" key="9">
    <source>
        <dbReference type="PROSITE" id="PS50865"/>
    </source>
</evidence>
<comment type="caution">
    <text evidence="10">The sequence shown here is derived from an EMBL/GenBank/DDBJ whole genome shotgun (WGS) entry which is preliminary data.</text>
</comment>
<dbReference type="InterPro" id="IPR050869">
    <property type="entry name" value="H3K4_H4K5_MeTrfase"/>
</dbReference>
<dbReference type="PROSITE" id="PS50865">
    <property type="entry name" value="ZF_MYND_2"/>
    <property type="match status" value="1"/>
</dbReference>
<keyword evidence="6" id="KW-0862">Zinc</keyword>
<evidence type="ECO:0000313" key="11">
    <source>
        <dbReference type="Proteomes" id="UP000018721"/>
    </source>
</evidence>
<dbReference type="PANTHER" id="PTHR12197">
    <property type="entry name" value="HISTONE-LYSINE N-METHYLTRANSFERASE SMYD"/>
    <property type="match status" value="1"/>
</dbReference>
<evidence type="ECO:0000259" key="8">
    <source>
        <dbReference type="PROSITE" id="PS50280"/>
    </source>
</evidence>
<gene>
    <name evidence="10" type="ORF">F443_18267</name>
</gene>
<dbReference type="Gene3D" id="1.10.220.160">
    <property type="match status" value="1"/>
</dbReference>
<dbReference type="PROSITE" id="PS01360">
    <property type="entry name" value="ZF_MYND_1"/>
    <property type="match status" value="1"/>
</dbReference>
<dbReference type="GO" id="GO:0008270">
    <property type="term" value="F:zinc ion binding"/>
    <property type="evidence" value="ECO:0007669"/>
    <property type="project" value="UniProtKB-KW"/>
</dbReference>
<dbReference type="Proteomes" id="UP000018721">
    <property type="component" value="Unassembled WGS sequence"/>
</dbReference>
<dbReference type="InterPro" id="IPR046341">
    <property type="entry name" value="SET_dom_sf"/>
</dbReference>
<keyword evidence="3" id="KW-0949">S-adenosyl-L-methionine</keyword>
<keyword evidence="11" id="KW-1185">Reference proteome</keyword>
<dbReference type="EMBL" id="ANIZ01003151">
    <property type="protein sequence ID" value="ETI35394.1"/>
    <property type="molecule type" value="Genomic_DNA"/>
</dbReference>
<evidence type="ECO:0000256" key="4">
    <source>
        <dbReference type="ARBA" id="ARBA00022723"/>
    </source>
</evidence>
<name>V9E8I5_PHYNI</name>
<keyword evidence="4" id="KW-0479">Metal-binding</keyword>
<dbReference type="PANTHER" id="PTHR12197:SF251">
    <property type="entry name" value="EG:BACR7C10.4 PROTEIN"/>
    <property type="match status" value="1"/>
</dbReference>
<dbReference type="InterPro" id="IPR001214">
    <property type="entry name" value="SET_dom"/>
</dbReference>
<dbReference type="InterPro" id="IPR011990">
    <property type="entry name" value="TPR-like_helical_dom_sf"/>
</dbReference>
<evidence type="ECO:0000256" key="5">
    <source>
        <dbReference type="ARBA" id="ARBA00022771"/>
    </source>
</evidence>
<evidence type="ECO:0000256" key="6">
    <source>
        <dbReference type="ARBA" id="ARBA00022833"/>
    </source>
</evidence>
<sequence>MSTVNTRFSDITNLKMPLYGEVLDARKGRCAVASAALRAGSCVLRTSAVCAVSSSSCGWCFTPQAALQRCTGCRKARYCSRTCQQRDWPQHRRECQAWRSIPANNTSPTVLLVSRIADKLFLGSEINQEEKNRVLKLRHHLDDHTELQRQQFHEMTQLILLLLSRYKGDKGKQIPSFDKLQNDLEPEILKLFGLVNCNAFSIANDVTNEAVGIGLFPEGALFNHDCDPNCVVSFKGQEMKVHVIKDVEPGQELTVSYVELLQSTKKRRTELKASYFFECHCTRCLTETTDDWYLDGLECTNKECVNGVVVVADGDVDNAICKLCGTARSGAEISRYEHEMKMVEALKVNSEEDKWKMYHQQMWEIATTKLNLHPRSTRVAVMAREISNFLLNATSVELQRQALRFCWVELRAVEWLLPKTKLPSRGLLHFQIGKLLFKEVTTSMSSVARAEQLQNATKHLQEALSVLDCACGSDSDAVQAAQLMLDDVRRAVQLP</sequence>
<dbReference type="OrthoDB" id="194692at2759"/>
<evidence type="ECO:0000256" key="7">
    <source>
        <dbReference type="PROSITE-ProRule" id="PRU00134"/>
    </source>
</evidence>
<feature type="domain" description="SET" evidence="8">
    <location>
        <begin position="2"/>
        <end position="258"/>
    </location>
</feature>
<keyword evidence="2" id="KW-0808">Transferase</keyword>
<evidence type="ECO:0000313" key="10">
    <source>
        <dbReference type="EMBL" id="ETI35394.1"/>
    </source>
</evidence>
<keyword evidence="1" id="KW-0489">Methyltransferase</keyword>
<feature type="domain" description="MYND-type" evidence="9">
    <location>
        <begin position="57"/>
        <end position="95"/>
    </location>
</feature>
<dbReference type="Pfam" id="PF00856">
    <property type="entry name" value="SET"/>
    <property type="match status" value="1"/>
</dbReference>
<dbReference type="SUPFAM" id="SSF82199">
    <property type="entry name" value="SET domain"/>
    <property type="match status" value="1"/>
</dbReference>
<dbReference type="Gene3D" id="2.170.270.10">
    <property type="entry name" value="SET domain"/>
    <property type="match status" value="1"/>
</dbReference>
<dbReference type="GO" id="GO:0032259">
    <property type="term" value="P:methylation"/>
    <property type="evidence" value="ECO:0007669"/>
    <property type="project" value="UniProtKB-KW"/>
</dbReference>
<dbReference type="Gene3D" id="1.25.40.10">
    <property type="entry name" value="Tetratricopeptide repeat domain"/>
    <property type="match status" value="1"/>
</dbReference>
<evidence type="ECO:0000256" key="1">
    <source>
        <dbReference type="ARBA" id="ARBA00022603"/>
    </source>
</evidence>
<evidence type="ECO:0000256" key="3">
    <source>
        <dbReference type="ARBA" id="ARBA00022691"/>
    </source>
</evidence>
<dbReference type="InterPro" id="IPR002893">
    <property type="entry name" value="Znf_MYND"/>
</dbReference>
<reference evidence="10 11" key="1">
    <citation type="submission" date="2013-11" db="EMBL/GenBank/DDBJ databases">
        <title>The Genome Sequence of Phytophthora parasitica P1569.</title>
        <authorList>
            <consortium name="The Broad Institute Genomics Platform"/>
            <person name="Russ C."/>
            <person name="Tyler B."/>
            <person name="Panabieres F."/>
            <person name="Shan W."/>
            <person name="Tripathy S."/>
            <person name="Grunwald N."/>
            <person name="Machado M."/>
            <person name="Johnson C.S."/>
            <person name="Arredondo F."/>
            <person name="Hong C."/>
            <person name="Coffey M."/>
            <person name="Young S.K."/>
            <person name="Zeng Q."/>
            <person name="Gargeya S."/>
            <person name="Fitzgerald M."/>
            <person name="Abouelleil A."/>
            <person name="Alvarado L."/>
            <person name="Chapman S.B."/>
            <person name="Gainer-Dewar J."/>
            <person name="Goldberg J."/>
            <person name="Griggs A."/>
            <person name="Gujja S."/>
            <person name="Hansen M."/>
            <person name="Howarth C."/>
            <person name="Imamovic A."/>
            <person name="Ireland A."/>
            <person name="Larimer J."/>
            <person name="McCowan C."/>
            <person name="Murphy C."/>
            <person name="Pearson M."/>
            <person name="Poon T.W."/>
            <person name="Priest M."/>
            <person name="Roberts A."/>
            <person name="Saif S."/>
            <person name="Shea T."/>
            <person name="Sykes S."/>
            <person name="Wortman J."/>
            <person name="Nusbaum C."/>
            <person name="Birren B."/>
        </authorList>
    </citation>
    <scope>NUCLEOTIDE SEQUENCE [LARGE SCALE GENOMIC DNA]</scope>
    <source>
        <strain evidence="10 11">P1569</strain>
    </source>
</reference>
<dbReference type="SMART" id="SM00317">
    <property type="entry name" value="SET"/>
    <property type="match status" value="1"/>
</dbReference>
<dbReference type="PROSITE" id="PS50280">
    <property type="entry name" value="SET"/>
    <property type="match status" value="1"/>
</dbReference>
<dbReference type="HOGENOM" id="CLU_018406_2_0_1"/>
<protein>
    <recommendedName>
        <fullName evidence="12">MYND-type domain-containing protein</fullName>
    </recommendedName>
</protein>
<dbReference type="GO" id="GO:0008168">
    <property type="term" value="F:methyltransferase activity"/>
    <property type="evidence" value="ECO:0007669"/>
    <property type="project" value="UniProtKB-KW"/>
</dbReference>
<evidence type="ECO:0000256" key="2">
    <source>
        <dbReference type="ARBA" id="ARBA00022679"/>
    </source>
</evidence>
<dbReference type="Pfam" id="PF01753">
    <property type="entry name" value="zf-MYND"/>
    <property type="match status" value="1"/>
</dbReference>
<dbReference type="Gene3D" id="6.10.140.2220">
    <property type="match status" value="1"/>
</dbReference>
<organism evidence="10 11">
    <name type="scientific">Phytophthora nicotianae P1569</name>
    <dbReference type="NCBI Taxonomy" id="1317065"/>
    <lineage>
        <taxon>Eukaryota</taxon>
        <taxon>Sar</taxon>
        <taxon>Stramenopiles</taxon>
        <taxon>Oomycota</taxon>
        <taxon>Peronosporomycetes</taxon>
        <taxon>Peronosporales</taxon>
        <taxon>Peronosporaceae</taxon>
        <taxon>Phytophthora</taxon>
    </lineage>
</organism>
<keyword evidence="5 7" id="KW-0863">Zinc-finger</keyword>
<dbReference type="GO" id="GO:0005634">
    <property type="term" value="C:nucleus"/>
    <property type="evidence" value="ECO:0007669"/>
    <property type="project" value="TreeGrafter"/>
</dbReference>
<dbReference type="AlphaFoldDB" id="V9E8I5"/>
<accession>V9E8I5</accession>
<dbReference type="FunFam" id="2.170.270.10:FF:000013">
    <property type="entry name" value="Histone-lysine N-methyltransferase SMYD1 isoform 1"/>
    <property type="match status" value="1"/>
</dbReference>
<dbReference type="eggNOG" id="KOG2084">
    <property type="taxonomic scope" value="Eukaryota"/>
</dbReference>